<dbReference type="InterPro" id="IPR018777">
    <property type="entry name" value="Replication_initiator_prot_A"/>
</dbReference>
<organism evidence="2 3">
    <name type="scientific">Tautonia sociabilis</name>
    <dbReference type="NCBI Taxonomy" id="2080755"/>
    <lineage>
        <taxon>Bacteria</taxon>
        <taxon>Pseudomonadati</taxon>
        <taxon>Planctomycetota</taxon>
        <taxon>Planctomycetia</taxon>
        <taxon>Isosphaerales</taxon>
        <taxon>Isosphaeraceae</taxon>
        <taxon>Tautonia</taxon>
    </lineage>
</organism>
<gene>
    <name evidence="2" type="ORF">TsocGM_25455</name>
</gene>
<dbReference type="Proteomes" id="UP000280296">
    <property type="component" value="Unassembled WGS sequence"/>
</dbReference>
<accession>A0A432MCW7</accession>
<feature type="region of interest" description="Disordered" evidence="1">
    <location>
        <begin position="318"/>
        <end position="343"/>
    </location>
</feature>
<comment type="caution">
    <text evidence="2">The sequence shown here is derived from an EMBL/GenBank/DDBJ whole genome shotgun (WGS) entry which is preliminary data.</text>
</comment>
<name>A0A432MCW7_9BACT</name>
<dbReference type="RefSeq" id="WP_126728270.1">
    <property type="nucleotide sequence ID" value="NZ_RYZH01000105.1"/>
</dbReference>
<reference evidence="2 3" key="2">
    <citation type="submission" date="2019-01" db="EMBL/GenBank/DDBJ databases">
        <title>Tautonia sociabilis, a novel thermotolerant planctomycete of Isosphaeraceae family, isolated from a 4000 m deep subterranean habitat.</title>
        <authorList>
            <person name="Kovaleva O.L."/>
            <person name="Elcheninov A.G."/>
            <person name="Van Heerden E."/>
            <person name="Toshchakov S.V."/>
            <person name="Novikov A."/>
            <person name="Bonch-Osmolovskaya E.A."/>
            <person name="Kublanov I.V."/>
        </authorList>
    </citation>
    <scope>NUCLEOTIDE SEQUENCE [LARGE SCALE GENOMIC DNA]</scope>
    <source>
        <strain evidence="2 3">GM2012</strain>
    </source>
</reference>
<dbReference type="AlphaFoldDB" id="A0A432MCW7"/>
<proteinExistence type="predicted"/>
<dbReference type="EMBL" id="RYZH01000105">
    <property type="protein sequence ID" value="RUL81178.1"/>
    <property type="molecule type" value="Genomic_DNA"/>
</dbReference>
<sequence>MVRHRDSSPTPSLEASPPPVEAIPIVIAGRDEMNIAEFPITLLCDRAPRGQNEIAFHDTIHDAQTGRPVCRTLTITSPEKFGLPTAADDDVILALLQLTKQQNNFTRPEVTFSRLQLIELLGWADKGSSYARISRSLDRWASTYLSYRNAWWDNDERRWTSGGFHIIDSFEITDGRAHTCRGALARSHVVWGKVFFKSCQAGYLKSLDYNLYVRLGLHTSRRLYRFLDKRFYHRPEWVFELRDLAFEHIGLSRSYAHNGKIKEKLQPAIDELEAVGFLEPMPKADRFRKRGREWLVFFKRAPSGVGAGTVAAPASGAAAGAGAGVEGSPALPPSDPEAPAPADHPLVLALSSRGVTEMTARDLVARHPADRIAAKLDAFDWLSSRDDRRIRKSPAGYLVESIRRDYAPPRGYLPPADRQRQAEHRERLAREALEERDRRAAEQARSRLELEAIDSYYDSLPPDSQASLDAAALAAADPVALAQLGRSPALQRLQRRILRQDYIRSLLRDLGHPLFAPPSPAEPPPPDLGDLGDR</sequence>
<evidence type="ECO:0008006" key="4">
    <source>
        <dbReference type="Google" id="ProtNLM"/>
    </source>
</evidence>
<dbReference type="OrthoDB" id="9774004at2"/>
<dbReference type="Pfam" id="PF10134">
    <property type="entry name" value="RPA"/>
    <property type="match status" value="1"/>
</dbReference>
<protein>
    <recommendedName>
        <fullName evidence="4">RepB family plasmid replication initiator protein</fullName>
    </recommendedName>
</protein>
<evidence type="ECO:0000256" key="1">
    <source>
        <dbReference type="SAM" id="MobiDB-lite"/>
    </source>
</evidence>
<feature type="compositionally biased region" description="Pro residues" evidence="1">
    <location>
        <begin position="330"/>
        <end position="339"/>
    </location>
</feature>
<feature type="compositionally biased region" description="Pro residues" evidence="1">
    <location>
        <begin position="515"/>
        <end position="527"/>
    </location>
</feature>
<evidence type="ECO:0000313" key="3">
    <source>
        <dbReference type="Proteomes" id="UP000280296"/>
    </source>
</evidence>
<evidence type="ECO:0000313" key="2">
    <source>
        <dbReference type="EMBL" id="RUL81178.1"/>
    </source>
</evidence>
<keyword evidence="3" id="KW-1185">Reference proteome</keyword>
<reference evidence="2 3" key="1">
    <citation type="submission" date="2018-12" db="EMBL/GenBank/DDBJ databases">
        <authorList>
            <person name="Toschakov S.V."/>
        </authorList>
    </citation>
    <scope>NUCLEOTIDE SEQUENCE [LARGE SCALE GENOMIC DNA]</scope>
    <source>
        <strain evidence="2 3">GM2012</strain>
    </source>
</reference>
<feature type="region of interest" description="Disordered" evidence="1">
    <location>
        <begin position="512"/>
        <end position="534"/>
    </location>
</feature>